<dbReference type="EMBL" id="CP114040">
    <property type="protein sequence ID" value="WAS95815.1"/>
    <property type="molecule type" value="Genomic_DNA"/>
</dbReference>
<gene>
    <name evidence="1" type="ORF">O0S08_06595</name>
</gene>
<proteinExistence type="predicted"/>
<reference evidence="1" key="1">
    <citation type="submission" date="2022-11" db="EMBL/GenBank/DDBJ databases">
        <title>Minimal conservation of predation-associated metabolite biosynthetic gene clusters underscores biosynthetic potential of Myxococcota including descriptions for ten novel species: Archangium lansinium sp. nov., Myxococcus landrumus sp. nov., Nannocystis bai.</title>
        <authorList>
            <person name="Ahearne A."/>
            <person name="Stevens C."/>
            <person name="Dowd S."/>
        </authorList>
    </citation>
    <scope>NUCLEOTIDE SEQUENCE</scope>
    <source>
        <strain evidence="1">Fl3</strain>
    </source>
</reference>
<organism evidence="1 2">
    <name type="scientific">Nannocystis punicea</name>
    <dbReference type="NCBI Taxonomy" id="2995304"/>
    <lineage>
        <taxon>Bacteria</taxon>
        <taxon>Pseudomonadati</taxon>
        <taxon>Myxococcota</taxon>
        <taxon>Polyangia</taxon>
        <taxon>Nannocystales</taxon>
        <taxon>Nannocystaceae</taxon>
        <taxon>Nannocystis</taxon>
    </lineage>
</organism>
<sequence>MTASHGTSAAIAASETSSVITATRARELGHASIQATISKPGSAGWPGDAARFSSDEAPEIQAPLMVVFPAGNVASPLARAIDA</sequence>
<name>A0ABY7H9P0_9BACT</name>
<evidence type="ECO:0000313" key="2">
    <source>
        <dbReference type="Proteomes" id="UP001164459"/>
    </source>
</evidence>
<accession>A0ABY7H9P0</accession>
<keyword evidence="2" id="KW-1185">Reference proteome</keyword>
<protein>
    <submittedName>
        <fullName evidence="1">Uncharacterized protein</fullName>
    </submittedName>
</protein>
<dbReference type="RefSeq" id="WP_269038158.1">
    <property type="nucleotide sequence ID" value="NZ_CP114040.1"/>
</dbReference>
<dbReference type="Proteomes" id="UP001164459">
    <property type="component" value="Chromosome"/>
</dbReference>
<evidence type="ECO:0000313" key="1">
    <source>
        <dbReference type="EMBL" id="WAS95815.1"/>
    </source>
</evidence>